<sequence>MPTVDGQTTPVRDGRLTWARRLMLMLPMLGPQELSDDAVAVVHRALDGIGATNRLAVAGRLLDRLNWR</sequence>
<accession>A0ABS1XRF5</accession>
<evidence type="ECO:0000313" key="2">
    <source>
        <dbReference type="Proteomes" id="UP000601027"/>
    </source>
</evidence>
<evidence type="ECO:0000313" key="1">
    <source>
        <dbReference type="EMBL" id="MBM0231832.1"/>
    </source>
</evidence>
<proteinExistence type="predicted"/>
<gene>
    <name evidence="1" type="ORF">JNW91_08150</name>
</gene>
<dbReference type="RefSeq" id="WP_203174283.1">
    <property type="nucleotide sequence ID" value="NZ_JAEVHM010000024.1"/>
</dbReference>
<protein>
    <submittedName>
        <fullName evidence="1">Uncharacterized protein</fullName>
    </submittedName>
</protein>
<keyword evidence="2" id="KW-1185">Reference proteome</keyword>
<organism evidence="1 2">
    <name type="scientific">Micromonospora parastrephiae</name>
    <dbReference type="NCBI Taxonomy" id="2806101"/>
    <lineage>
        <taxon>Bacteria</taxon>
        <taxon>Bacillati</taxon>
        <taxon>Actinomycetota</taxon>
        <taxon>Actinomycetes</taxon>
        <taxon>Micromonosporales</taxon>
        <taxon>Micromonosporaceae</taxon>
        <taxon>Micromonospora</taxon>
    </lineage>
</organism>
<reference evidence="1 2" key="1">
    <citation type="submission" date="2021-01" db="EMBL/GenBank/DDBJ databases">
        <title>Draft genome sequence of Micromonospora sp. strain STR1_7.</title>
        <authorList>
            <person name="Karlyshev A."/>
            <person name="Jawad R."/>
        </authorList>
    </citation>
    <scope>NUCLEOTIDE SEQUENCE [LARGE SCALE GENOMIC DNA]</scope>
    <source>
        <strain evidence="1 2">STR1-7</strain>
    </source>
</reference>
<name>A0ABS1XRF5_9ACTN</name>
<dbReference type="Proteomes" id="UP000601027">
    <property type="component" value="Unassembled WGS sequence"/>
</dbReference>
<comment type="caution">
    <text evidence="1">The sequence shown here is derived from an EMBL/GenBank/DDBJ whole genome shotgun (WGS) entry which is preliminary data.</text>
</comment>
<dbReference type="EMBL" id="JAEVHM010000024">
    <property type="protein sequence ID" value="MBM0231832.1"/>
    <property type="molecule type" value="Genomic_DNA"/>
</dbReference>